<evidence type="ECO:0000256" key="4">
    <source>
        <dbReference type="ARBA" id="ARBA00022692"/>
    </source>
</evidence>
<keyword evidence="6 11" id="KW-0472">Membrane</keyword>
<keyword evidence="5 11" id="KW-1133">Transmembrane helix</keyword>
<keyword evidence="4 11" id="KW-0812">Transmembrane</keyword>
<evidence type="ECO:0000256" key="9">
    <source>
        <dbReference type="PROSITE-ProRule" id="PRU00284"/>
    </source>
</evidence>
<dbReference type="CDD" id="cd06225">
    <property type="entry name" value="HAMP"/>
    <property type="match status" value="1"/>
</dbReference>
<keyword evidence="3" id="KW-0145">Chemotaxis</keyword>
<keyword evidence="7 9" id="KW-0807">Transducer</keyword>
<evidence type="ECO:0000313" key="14">
    <source>
        <dbReference type="EMBL" id="ODC03733.1"/>
    </source>
</evidence>
<dbReference type="GO" id="GO:0006935">
    <property type="term" value="P:chemotaxis"/>
    <property type="evidence" value="ECO:0007669"/>
    <property type="project" value="UniProtKB-KW"/>
</dbReference>
<dbReference type="CDD" id="cd12912">
    <property type="entry name" value="PDC2_MCP_like"/>
    <property type="match status" value="1"/>
</dbReference>
<reference evidence="14 15" key="1">
    <citation type="submission" date="2016-08" db="EMBL/GenBank/DDBJ databases">
        <authorList>
            <person name="Seilhamer J.J."/>
        </authorList>
    </citation>
    <scope>NUCLEOTIDE SEQUENCE [LARGE SCALE GENOMIC DNA]</scope>
    <source>
        <strain evidence="14 15">PH27A</strain>
    </source>
</reference>
<dbReference type="RefSeq" id="WP_068998201.1">
    <property type="nucleotide sequence ID" value="NZ_MDTQ01000001.1"/>
</dbReference>
<evidence type="ECO:0000256" key="11">
    <source>
        <dbReference type="SAM" id="Phobius"/>
    </source>
</evidence>
<dbReference type="FunFam" id="1.10.287.950:FF:000001">
    <property type="entry name" value="Methyl-accepting chemotaxis sensory transducer"/>
    <property type="match status" value="1"/>
</dbReference>
<dbReference type="SUPFAM" id="SSF58104">
    <property type="entry name" value="Methyl-accepting chemotaxis protein (MCP) signaling domain"/>
    <property type="match status" value="1"/>
</dbReference>
<keyword evidence="2" id="KW-1003">Cell membrane</keyword>
<dbReference type="STRING" id="197479.BFW38_09450"/>
<dbReference type="EMBL" id="MDTQ01000001">
    <property type="protein sequence ID" value="ODC03733.1"/>
    <property type="molecule type" value="Genomic_DNA"/>
</dbReference>
<evidence type="ECO:0000259" key="13">
    <source>
        <dbReference type="PROSITE" id="PS50885"/>
    </source>
</evidence>
<evidence type="ECO:0000256" key="6">
    <source>
        <dbReference type="ARBA" id="ARBA00023136"/>
    </source>
</evidence>
<sequence length="652" mass="71232">MTIRTKVMALVLASVILPVVIISFIILNNVRSRAVEDFHQSSRVEIGYVDTLFSQYLNNLAENVSAFVRSDLIAKLEPNDLAQYVNKPSQPMTPDQNSRIERQIFSWMKSFGDTHPDLAYVWVGTEDSGYVQWPKGNNADNYDPVKRPWYSQAFSQTGPVRVPAYADATTGAPIVDYVHQFTTDSGFKGAVGMDVTLGKLTEILSKVRFGGEGYVVMVEETGTVLADPSDTANNFKPLDQASKPYASLTDSTEIQELQINNDTWLATVYTSDQLGWKFIGLVPKSVVLASANQLAMMAVGLVIAMLIIFGALGYVMSLVVIRPIKLMSARLADISQGDGDLTQRLNADSRDESGQMAGAFNTFVSSIDDIVGKTKTSSHDMMAVSHESERLSHELSEVVSHQMNFMDQVSTAFNEMVSTANEVASNCSSAAASAEQSEQQVNEGNQLIQRTMSALERLQSEMNDANDSMMTLSNESKGIVTILDTIKAIAEQTNLLALNAAIEAARAGEQGRGFAVVADEVRTLAGRTAESTDEIERLLTQLHQQTDVVALKMSSSVEVVHSSVELASQTQQVFGQIMQSIQAIGEMMIQISTAAEQQHSVAEEINQNVTMVHDSTMKSNELSDRVAQSAVSIHDLSEQLQDMVGRFKSSSR</sequence>
<keyword evidence="15" id="KW-1185">Reference proteome</keyword>
<comment type="caution">
    <text evidence="14">The sequence shown here is derived from an EMBL/GenBank/DDBJ whole genome shotgun (WGS) entry which is preliminary data.</text>
</comment>
<protein>
    <submittedName>
        <fullName evidence="14">Chemotaxis protein</fullName>
    </submittedName>
</protein>
<dbReference type="OrthoDB" id="9760371at2"/>
<dbReference type="GO" id="GO:0005886">
    <property type="term" value="C:plasma membrane"/>
    <property type="evidence" value="ECO:0007669"/>
    <property type="project" value="UniProtKB-SubCell"/>
</dbReference>
<dbReference type="Proteomes" id="UP000094291">
    <property type="component" value="Unassembled WGS sequence"/>
</dbReference>
<dbReference type="Gene3D" id="1.10.287.950">
    <property type="entry name" value="Methyl-accepting chemotaxis protein"/>
    <property type="match status" value="1"/>
</dbReference>
<evidence type="ECO:0000256" key="7">
    <source>
        <dbReference type="ARBA" id="ARBA00023224"/>
    </source>
</evidence>
<comment type="similarity">
    <text evidence="8">Belongs to the methyl-accepting chemotaxis (MCP) protein family.</text>
</comment>
<dbReference type="PROSITE" id="PS50885">
    <property type="entry name" value="HAMP"/>
    <property type="match status" value="1"/>
</dbReference>
<dbReference type="SMART" id="SM00304">
    <property type="entry name" value="HAMP"/>
    <property type="match status" value="1"/>
</dbReference>
<evidence type="ECO:0000256" key="1">
    <source>
        <dbReference type="ARBA" id="ARBA00004651"/>
    </source>
</evidence>
<dbReference type="AlphaFoldDB" id="A0A1E2V9Y3"/>
<dbReference type="CDD" id="cd18773">
    <property type="entry name" value="PDC1_HK_sensor"/>
    <property type="match status" value="1"/>
</dbReference>
<evidence type="ECO:0000259" key="12">
    <source>
        <dbReference type="PROSITE" id="PS50111"/>
    </source>
</evidence>
<feature type="coiled-coil region" evidence="10">
    <location>
        <begin position="448"/>
        <end position="475"/>
    </location>
</feature>
<feature type="domain" description="Methyl-accepting transducer" evidence="12">
    <location>
        <begin position="377"/>
        <end position="613"/>
    </location>
</feature>
<dbReference type="InterPro" id="IPR033479">
    <property type="entry name" value="dCache_1"/>
</dbReference>
<organism evidence="14 15">
    <name type="scientific">Terasakiispira papahanaumokuakeensis</name>
    <dbReference type="NCBI Taxonomy" id="197479"/>
    <lineage>
        <taxon>Bacteria</taxon>
        <taxon>Pseudomonadati</taxon>
        <taxon>Pseudomonadota</taxon>
        <taxon>Gammaproteobacteria</taxon>
        <taxon>Oceanospirillales</taxon>
        <taxon>Terasakiispira</taxon>
    </lineage>
</organism>
<feature type="transmembrane region" description="Helical" evidence="11">
    <location>
        <begin position="7"/>
        <end position="27"/>
    </location>
</feature>
<gene>
    <name evidence="14" type="ORF">BFW38_09450</name>
</gene>
<dbReference type="Pfam" id="PF02743">
    <property type="entry name" value="dCache_1"/>
    <property type="match status" value="1"/>
</dbReference>
<feature type="domain" description="HAMP" evidence="13">
    <location>
        <begin position="318"/>
        <end position="372"/>
    </location>
</feature>
<evidence type="ECO:0000256" key="2">
    <source>
        <dbReference type="ARBA" id="ARBA00022475"/>
    </source>
</evidence>
<proteinExistence type="inferred from homology"/>
<dbReference type="CDD" id="cd11386">
    <property type="entry name" value="MCP_signal"/>
    <property type="match status" value="1"/>
</dbReference>
<evidence type="ECO:0000256" key="5">
    <source>
        <dbReference type="ARBA" id="ARBA00022989"/>
    </source>
</evidence>
<dbReference type="InterPro" id="IPR004089">
    <property type="entry name" value="MCPsignal_dom"/>
</dbReference>
<evidence type="ECO:0000256" key="10">
    <source>
        <dbReference type="SAM" id="Coils"/>
    </source>
</evidence>
<dbReference type="Gene3D" id="3.30.450.20">
    <property type="entry name" value="PAS domain"/>
    <property type="match status" value="1"/>
</dbReference>
<evidence type="ECO:0000256" key="8">
    <source>
        <dbReference type="ARBA" id="ARBA00029447"/>
    </source>
</evidence>
<evidence type="ECO:0000313" key="15">
    <source>
        <dbReference type="Proteomes" id="UP000094291"/>
    </source>
</evidence>
<dbReference type="SMART" id="SM00283">
    <property type="entry name" value="MA"/>
    <property type="match status" value="1"/>
</dbReference>
<dbReference type="Pfam" id="PF00672">
    <property type="entry name" value="HAMP"/>
    <property type="match status" value="1"/>
</dbReference>
<dbReference type="PANTHER" id="PTHR32089:SF120">
    <property type="entry name" value="METHYL-ACCEPTING CHEMOTAXIS PROTEIN TLPQ"/>
    <property type="match status" value="1"/>
</dbReference>
<dbReference type="GO" id="GO:0007165">
    <property type="term" value="P:signal transduction"/>
    <property type="evidence" value="ECO:0007669"/>
    <property type="project" value="UniProtKB-KW"/>
</dbReference>
<name>A0A1E2V9Y3_9GAMM</name>
<dbReference type="PANTHER" id="PTHR32089">
    <property type="entry name" value="METHYL-ACCEPTING CHEMOTAXIS PROTEIN MCPB"/>
    <property type="match status" value="1"/>
</dbReference>
<accession>A0A1E2V9Y3</accession>
<comment type="subcellular location">
    <subcellularLocation>
        <location evidence="1">Cell membrane</location>
        <topology evidence="1">Multi-pass membrane protein</topology>
    </subcellularLocation>
</comment>
<feature type="transmembrane region" description="Helical" evidence="11">
    <location>
        <begin position="294"/>
        <end position="321"/>
    </location>
</feature>
<evidence type="ECO:0000256" key="3">
    <source>
        <dbReference type="ARBA" id="ARBA00022500"/>
    </source>
</evidence>
<dbReference type="InterPro" id="IPR003660">
    <property type="entry name" value="HAMP_dom"/>
</dbReference>
<dbReference type="Pfam" id="PF00015">
    <property type="entry name" value="MCPsignal"/>
    <property type="match status" value="1"/>
</dbReference>
<dbReference type="PROSITE" id="PS50111">
    <property type="entry name" value="CHEMOTAXIS_TRANSDUC_2"/>
    <property type="match status" value="1"/>
</dbReference>
<keyword evidence="10" id="KW-0175">Coiled coil</keyword>